<reference evidence="8" key="1">
    <citation type="submission" date="2025-08" db="UniProtKB">
        <authorList>
            <consortium name="RefSeq"/>
        </authorList>
    </citation>
    <scope>IDENTIFICATION</scope>
    <source>
        <tissue evidence="8">Tentacle</tissue>
    </source>
</reference>
<dbReference type="PROSITE" id="PS50825">
    <property type="entry name" value="HYR"/>
    <property type="match status" value="1"/>
</dbReference>
<name>A0A6P8HEL2_ACTTE</name>
<organism evidence="7 8">
    <name type="scientific">Actinia tenebrosa</name>
    <name type="common">Australian red waratah sea anemone</name>
    <dbReference type="NCBI Taxonomy" id="6105"/>
    <lineage>
        <taxon>Eukaryota</taxon>
        <taxon>Metazoa</taxon>
        <taxon>Cnidaria</taxon>
        <taxon>Anthozoa</taxon>
        <taxon>Hexacorallia</taxon>
        <taxon>Actiniaria</taxon>
        <taxon>Actiniidae</taxon>
        <taxon>Actinia</taxon>
    </lineage>
</organism>
<evidence type="ECO:0000313" key="8">
    <source>
        <dbReference type="RefSeq" id="XP_031554171.1"/>
    </source>
</evidence>
<dbReference type="SUPFAM" id="SSF57535">
    <property type="entry name" value="Complement control module/SCR domain"/>
    <property type="match status" value="2"/>
</dbReference>
<dbReference type="FunFam" id="2.10.50.10:FF:000018">
    <property type="entry name" value="Sushi, von Willebrand factor type A, EGF and pentraxin domain-containing 1"/>
    <property type="match status" value="1"/>
</dbReference>
<proteinExistence type="predicted"/>
<keyword evidence="7" id="KW-1185">Reference proteome</keyword>
<evidence type="ECO:0000256" key="1">
    <source>
        <dbReference type="ARBA" id="ARBA00022737"/>
    </source>
</evidence>
<dbReference type="Gene3D" id="2.10.70.10">
    <property type="entry name" value="Complement Module, domain 1"/>
    <property type="match status" value="1"/>
</dbReference>
<accession>A0A6P8HEL2</accession>
<comment type="caution">
    <text evidence="3">Lacks conserved residue(s) required for the propagation of feature annotation.</text>
</comment>
<evidence type="ECO:0000259" key="5">
    <source>
        <dbReference type="PROSITE" id="PS50825"/>
    </source>
</evidence>
<dbReference type="PANTHER" id="PTHR24273">
    <property type="entry name" value="FI04643P-RELATED"/>
    <property type="match status" value="1"/>
</dbReference>
<dbReference type="OrthoDB" id="6019752at2759"/>
<evidence type="ECO:0000256" key="2">
    <source>
        <dbReference type="ARBA" id="ARBA00023157"/>
    </source>
</evidence>
<keyword evidence="3" id="KW-0768">Sushi</keyword>
<feature type="chain" id="PRO_5028056444" evidence="4">
    <location>
        <begin position="23"/>
        <end position="803"/>
    </location>
</feature>
<dbReference type="PANTHER" id="PTHR24273:SF32">
    <property type="entry name" value="HYALIN"/>
    <property type="match status" value="1"/>
</dbReference>
<keyword evidence="1" id="KW-0677">Repeat</keyword>
<dbReference type="Gene3D" id="2.10.50.10">
    <property type="entry name" value="Tumor Necrosis Factor Receptor, subunit A, domain 2"/>
    <property type="match status" value="2"/>
</dbReference>
<gene>
    <name evidence="8" type="primary">LOC116291180</name>
</gene>
<keyword evidence="2" id="KW-1015">Disulfide bond</keyword>
<dbReference type="InterPro" id="IPR003410">
    <property type="entry name" value="HYR_dom"/>
</dbReference>
<dbReference type="InterPro" id="IPR009030">
    <property type="entry name" value="Growth_fac_rcpt_cys_sf"/>
</dbReference>
<feature type="domain" description="HYR" evidence="5">
    <location>
        <begin position="366"/>
        <end position="448"/>
    </location>
</feature>
<dbReference type="PROSITE" id="PS50923">
    <property type="entry name" value="SUSHI"/>
    <property type="match status" value="1"/>
</dbReference>
<dbReference type="AlphaFoldDB" id="A0A6P8HEL2"/>
<dbReference type="Proteomes" id="UP000515163">
    <property type="component" value="Unplaced"/>
</dbReference>
<dbReference type="CDD" id="cd00033">
    <property type="entry name" value="CCP"/>
    <property type="match status" value="1"/>
</dbReference>
<dbReference type="SMART" id="SM01411">
    <property type="entry name" value="Ephrin_rec_like"/>
    <property type="match status" value="2"/>
</dbReference>
<evidence type="ECO:0000313" key="7">
    <source>
        <dbReference type="Proteomes" id="UP000515163"/>
    </source>
</evidence>
<dbReference type="RefSeq" id="XP_031554171.1">
    <property type="nucleotide sequence ID" value="XM_031698311.1"/>
</dbReference>
<keyword evidence="4" id="KW-0732">Signal</keyword>
<dbReference type="InterPro" id="IPR000436">
    <property type="entry name" value="Sushi_SCR_CCP_dom"/>
</dbReference>
<protein>
    <submittedName>
        <fullName evidence="8">Sushi, von Willebrand factor type A, EGF and pentraxin domain-containing protein 1-like</fullName>
    </submittedName>
</protein>
<dbReference type="Pfam" id="PF00084">
    <property type="entry name" value="Sushi"/>
    <property type="match status" value="1"/>
</dbReference>
<dbReference type="SUPFAM" id="SSF57184">
    <property type="entry name" value="Growth factor receptor domain"/>
    <property type="match status" value="1"/>
</dbReference>
<dbReference type="KEGG" id="aten:116291180"/>
<feature type="domain" description="Sushi" evidence="6">
    <location>
        <begin position="218"/>
        <end position="283"/>
    </location>
</feature>
<evidence type="ECO:0000256" key="3">
    <source>
        <dbReference type="PROSITE-ProRule" id="PRU00302"/>
    </source>
</evidence>
<evidence type="ECO:0000256" key="4">
    <source>
        <dbReference type="SAM" id="SignalP"/>
    </source>
</evidence>
<sequence length="803" mass="89565">MAMLGCLLSLIVLVQLFHDAFSCPCSWTTCRHQWRNDWNPSYAPQGTCVYQSRGAHFIYTRHSGRVRCPSSQGCRPAYQRQKICSCRQVYSCPYNHWTQWSGSVPTGTCRQQSRSRSYKEAVRYINRHHSCGGIRSTCGATQYNYRTFCSCSYAVCNLGQWSSWTDLPKPVSNDHCASQKRRRSYSRTWAYMPRRDNCYGVQPQNCPADQEETREKVITCSPLPRPPHGKWEPEDCSVNSRVCTSYCRLQCNIRNGYEISGPAARQCQANGEWSTPWNSSCKDVQAPNIVCPSPRVVGNDIGRNTTRITLPTVVATDNDGKVPRVTHDVGAAVKDFEIKDTYHIVKYTAIDETGNNASCFWQVTVKDTERPTAVTCPDDIKVETSQNQVRVNWKNPTFVDNYDKPPLRIKSNKNPEVLFPWGKHKVIYTAFDRANNNASCEFFVEVGPVKCPLFDPPQYGIRACNKKVQSPNSVDYEMFCNVQCKKGYAFAKSTPQLYMCKSNGIWNKMVDGVAIPLGNIENKPWPDCAPEQAASAAMKEFTFYTGACIGDEGEALNQIRNNFLYAIKKIPLAKFLLCKISQGLDCVVSNVKAYCGSRSKRSGGSETQRIITLDFIVNNTHPSTDRKLLAKKLHKMLKELGDLEAYLKKKLPSLSDMPNLTVEAKQATAFCPAPKVKRILDGQGSEIERSICVECPIGTHYSNNTQSCNLCEVGSYQDNIGQISCKPCPPGKLSIEQGATNVTQCYDACKPGEYAHVTTGGAITCLACPIGSYQPKALSKSCLKCPQGKTTSRVGAVALEDCK</sequence>
<dbReference type="GeneID" id="116291180"/>
<dbReference type="Pfam" id="PF07699">
    <property type="entry name" value="Ephrin_rec_like"/>
    <property type="match status" value="2"/>
</dbReference>
<dbReference type="InParanoid" id="A0A6P8HEL2"/>
<evidence type="ECO:0000259" key="6">
    <source>
        <dbReference type="PROSITE" id="PS50923"/>
    </source>
</evidence>
<dbReference type="InterPro" id="IPR035976">
    <property type="entry name" value="Sushi/SCR/CCP_sf"/>
</dbReference>
<dbReference type="InterPro" id="IPR011641">
    <property type="entry name" value="Tyr-kin_ephrin_A/B_rcpt-like"/>
</dbReference>
<feature type="signal peptide" evidence="4">
    <location>
        <begin position="1"/>
        <end position="22"/>
    </location>
</feature>
<dbReference type="Pfam" id="PF02494">
    <property type="entry name" value="HYR"/>
    <property type="match status" value="2"/>
</dbReference>